<dbReference type="SFLD" id="SFLDG01129">
    <property type="entry name" value="C1.5:_HAD__Beta-PGM__Phosphata"/>
    <property type="match status" value="1"/>
</dbReference>
<reference evidence="1 2" key="1">
    <citation type="submission" date="2016-10" db="EMBL/GenBank/DDBJ databases">
        <authorList>
            <person name="de Groot N.N."/>
        </authorList>
    </citation>
    <scope>NUCLEOTIDE SEQUENCE [LARGE SCALE GENOMIC DNA]</scope>
    <source>
        <strain evidence="1 2">ATCC 700224</strain>
    </source>
</reference>
<accession>A0A1G6XLK8</accession>
<dbReference type="SFLD" id="SFLDG01135">
    <property type="entry name" value="C1.5.6:_HAD__Beta-PGM__Phospha"/>
    <property type="match status" value="1"/>
</dbReference>
<proteinExistence type="predicted"/>
<dbReference type="InterPro" id="IPR023198">
    <property type="entry name" value="PGP-like_dom2"/>
</dbReference>
<organism evidence="1 2">
    <name type="scientific">Rhodospira trueperi</name>
    <dbReference type="NCBI Taxonomy" id="69960"/>
    <lineage>
        <taxon>Bacteria</taxon>
        <taxon>Pseudomonadati</taxon>
        <taxon>Pseudomonadota</taxon>
        <taxon>Alphaproteobacteria</taxon>
        <taxon>Rhodospirillales</taxon>
        <taxon>Rhodospirillaceae</taxon>
        <taxon>Rhodospira</taxon>
    </lineage>
</organism>
<dbReference type="NCBIfam" id="TIGR01549">
    <property type="entry name" value="HAD-SF-IA-v1"/>
    <property type="match status" value="1"/>
</dbReference>
<protein>
    <submittedName>
        <fullName evidence="1">Phosphoglycolate phosphatase</fullName>
    </submittedName>
</protein>
<dbReference type="RefSeq" id="WP_245699045.1">
    <property type="nucleotide sequence ID" value="NZ_FNAP01000001.1"/>
</dbReference>
<dbReference type="GO" id="GO:0006281">
    <property type="term" value="P:DNA repair"/>
    <property type="evidence" value="ECO:0007669"/>
    <property type="project" value="TreeGrafter"/>
</dbReference>
<dbReference type="InterPro" id="IPR050155">
    <property type="entry name" value="HAD-like_hydrolase_sf"/>
</dbReference>
<dbReference type="NCBIfam" id="TIGR01509">
    <property type="entry name" value="HAD-SF-IA-v3"/>
    <property type="match status" value="1"/>
</dbReference>
<name>A0A1G6XLK8_9PROT</name>
<dbReference type="Gene3D" id="1.10.150.240">
    <property type="entry name" value="Putative phosphatase, domain 2"/>
    <property type="match status" value="1"/>
</dbReference>
<dbReference type="PANTHER" id="PTHR43434">
    <property type="entry name" value="PHOSPHOGLYCOLATE PHOSPHATASE"/>
    <property type="match status" value="1"/>
</dbReference>
<sequence length="238" mass="24756">MMPATAGSGTLRLVVFDVDGTLVDSQHNIVEAMRMACAAVGLAAPSDEATRSVIGLSLGEAVARVTPGASELDRRRVEASYKEAFATLRLRPDHHEPLFPGVHAVLDALEAVGCVLGLATGKSRRGVASVIERHGLEGRFVTVRTADDGPGKPHPAMMREAMAEAGVEPDSTAMVGDTTFDIEMARAAGADPLGVAWGYHPPTALMAAGARLVLPDFAALPGCLSWSAGSPPRLAERA</sequence>
<gene>
    <name evidence="1" type="ORF">SAMN05421720_101544</name>
</gene>
<keyword evidence="2" id="KW-1185">Reference proteome</keyword>
<dbReference type="Pfam" id="PF13419">
    <property type="entry name" value="HAD_2"/>
    <property type="match status" value="1"/>
</dbReference>
<dbReference type="SFLD" id="SFLDS00003">
    <property type="entry name" value="Haloacid_Dehalogenase"/>
    <property type="match status" value="1"/>
</dbReference>
<dbReference type="STRING" id="69960.SAMN05421720_101544"/>
<dbReference type="EMBL" id="FNAP01000001">
    <property type="protein sequence ID" value="SDD78901.1"/>
    <property type="molecule type" value="Genomic_DNA"/>
</dbReference>
<dbReference type="InterPro" id="IPR006439">
    <property type="entry name" value="HAD-SF_hydro_IA"/>
</dbReference>
<evidence type="ECO:0000313" key="2">
    <source>
        <dbReference type="Proteomes" id="UP000199412"/>
    </source>
</evidence>
<dbReference type="GO" id="GO:0005829">
    <property type="term" value="C:cytosol"/>
    <property type="evidence" value="ECO:0007669"/>
    <property type="project" value="TreeGrafter"/>
</dbReference>
<evidence type="ECO:0000313" key="1">
    <source>
        <dbReference type="EMBL" id="SDD78901.1"/>
    </source>
</evidence>
<dbReference type="AlphaFoldDB" id="A0A1G6XLK8"/>
<dbReference type="PANTHER" id="PTHR43434:SF24">
    <property type="entry name" value="HYDROLASE-RELATED"/>
    <property type="match status" value="1"/>
</dbReference>
<dbReference type="InterPro" id="IPR036412">
    <property type="entry name" value="HAD-like_sf"/>
</dbReference>
<dbReference type="Proteomes" id="UP000199412">
    <property type="component" value="Unassembled WGS sequence"/>
</dbReference>
<dbReference type="GO" id="GO:0008967">
    <property type="term" value="F:phosphoglycolate phosphatase activity"/>
    <property type="evidence" value="ECO:0007669"/>
    <property type="project" value="TreeGrafter"/>
</dbReference>
<dbReference type="Gene3D" id="3.40.50.1000">
    <property type="entry name" value="HAD superfamily/HAD-like"/>
    <property type="match status" value="1"/>
</dbReference>
<dbReference type="InterPro" id="IPR041492">
    <property type="entry name" value="HAD_2"/>
</dbReference>
<dbReference type="SUPFAM" id="SSF56784">
    <property type="entry name" value="HAD-like"/>
    <property type="match status" value="1"/>
</dbReference>
<dbReference type="InterPro" id="IPR023214">
    <property type="entry name" value="HAD_sf"/>
</dbReference>